<proteinExistence type="predicted"/>
<name>A0ABT7MFG5_9PSEU</name>
<dbReference type="RefSeq" id="WP_286056002.1">
    <property type="nucleotide sequence ID" value="NZ_JASVWF010000007.1"/>
</dbReference>
<evidence type="ECO:0000313" key="2">
    <source>
        <dbReference type="Proteomes" id="UP001231924"/>
    </source>
</evidence>
<reference evidence="1 2" key="1">
    <citation type="submission" date="2023-06" db="EMBL/GenBank/DDBJ databases">
        <title>Actinomycetospora Odt1-22.</title>
        <authorList>
            <person name="Supong K."/>
        </authorList>
    </citation>
    <scope>NUCLEOTIDE SEQUENCE [LARGE SCALE GENOMIC DNA]</scope>
    <source>
        <strain evidence="1 2">Odt1-22</strain>
    </source>
</reference>
<organism evidence="1 2">
    <name type="scientific">Actinomycetospora termitidis</name>
    <dbReference type="NCBI Taxonomy" id="3053470"/>
    <lineage>
        <taxon>Bacteria</taxon>
        <taxon>Bacillati</taxon>
        <taxon>Actinomycetota</taxon>
        <taxon>Actinomycetes</taxon>
        <taxon>Pseudonocardiales</taxon>
        <taxon>Pseudonocardiaceae</taxon>
        <taxon>Actinomycetospora</taxon>
    </lineage>
</organism>
<sequence>MELAPAARRELLSRPAVTGYVQGRVFKYKLDQHVDQKGTRAVVVAPDGGWAQPNPVNTPAFQLLRVECWADCSREDDGHGRLEKAAGDAIDNAWALYRAVDRELHPPGGIRGVRWGAVGSDPGLLVVTCQRWTEPNWHDADNPDGSGRNFGEAAMVTTTYALQLSYGRD</sequence>
<dbReference type="Proteomes" id="UP001231924">
    <property type="component" value="Unassembled WGS sequence"/>
</dbReference>
<gene>
    <name evidence="1" type="ORF">QRT03_25805</name>
</gene>
<accession>A0ABT7MFG5</accession>
<keyword evidence="2" id="KW-1185">Reference proteome</keyword>
<protein>
    <submittedName>
        <fullName evidence="1">Uncharacterized protein</fullName>
    </submittedName>
</protein>
<dbReference type="EMBL" id="JASVWF010000007">
    <property type="protein sequence ID" value="MDL5159408.1"/>
    <property type="molecule type" value="Genomic_DNA"/>
</dbReference>
<evidence type="ECO:0000313" key="1">
    <source>
        <dbReference type="EMBL" id="MDL5159408.1"/>
    </source>
</evidence>
<comment type="caution">
    <text evidence="1">The sequence shown here is derived from an EMBL/GenBank/DDBJ whole genome shotgun (WGS) entry which is preliminary data.</text>
</comment>